<evidence type="ECO:0000313" key="3">
    <source>
        <dbReference type="Proteomes" id="UP001224122"/>
    </source>
</evidence>
<organism evidence="2 3">
    <name type="scientific">Neobacillus ginsengisoli</name>
    <dbReference type="NCBI Taxonomy" id="904295"/>
    <lineage>
        <taxon>Bacteria</taxon>
        <taxon>Bacillati</taxon>
        <taxon>Bacillota</taxon>
        <taxon>Bacilli</taxon>
        <taxon>Bacillales</taxon>
        <taxon>Bacillaceae</taxon>
        <taxon>Neobacillus</taxon>
    </lineage>
</organism>
<gene>
    <name evidence="2" type="ORF">J2S10_004866</name>
</gene>
<dbReference type="EMBL" id="JAUSTW010000011">
    <property type="protein sequence ID" value="MDQ0201656.1"/>
    <property type="molecule type" value="Genomic_DNA"/>
</dbReference>
<protein>
    <recommendedName>
        <fullName evidence="4">YjzC family protein</fullName>
    </recommendedName>
</protein>
<feature type="compositionally biased region" description="Basic and acidic residues" evidence="1">
    <location>
        <begin position="25"/>
        <end position="36"/>
    </location>
</feature>
<keyword evidence="3" id="KW-1185">Reference proteome</keyword>
<accession>A0ABT9Y1P2</accession>
<feature type="region of interest" description="Disordered" evidence="1">
    <location>
        <begin position="1"/>
        <end position="49"/>
    </location>
</feature>
<proteinExistence type="predicted"/>
<dbReference type="Proteomes" id="UP001224122">
    <property type="component" value="Unassembled WGS sequence"/>
</dbReference>
<evidence type="ECO:0000313" key="2">
    <source>
        <dbReference type="EMBL" id="MDQ0201656.1"/>
    </source>
</evidence>
<sequence length="49" mass="5529">MADINPIEYTGKVLDQRNNLTGPDDPGKRPYPEKPQHVSIQQPNSKNVQ</sequence>
<comment type="caution">
    <text evidence="2">The sequence shown here is derived from an EMBL/GenBank/DDBJ whole genome shotgun (WGS) entry which is preliminary data.</text>
</comment>
<feature type="compositionally biased region" description="Polar residues" evidence="1">
    <location>
        <begin position="38"/>
        <end position="49"/>
    </location>
</feature>
<reference evidence="2 3" key="1">
    <citation type="submission" date="2023-07" db="EMBL/GenBank/DDBJ databases">
        <title>Genomic Encyclopedia of Type Strains, Phase IV (KMG-IV): sequencing the most valuable type-strain genomes for metagenomic binning, comparative biology and taxonomic classification.</title>
        <authorList>
            <person name="Goeker M."/>
        </authorList>
    </citation>
    <scope>NUCLEOTIDE SEQUENCE [LARGE SCALE GENOMIC DNA]</scope>
    <source>
        <strain evidence="2 3">DSM 27594</strain>
    </source>
</reference>
<evidence type="ECO:0008006" key="4">
    <source>
        <dbReference type="Google" id="ProtNLM"/>
    </source>
</evidence>
<name>A0ABT9Y1P2_9BACI</name>
<dbReference type="RefSeq" id="WP_252202086.1">
    <property type="nucleotide sequence ID" value="NZ_JAUSTW010000011.1"/>
</dbReference>
<evidence type="ECO:0000256" key="1">
    <source>
        <dbReference type="SAM" id="MobiDB-lite"/>
    </source>
</evidence>